<dbReference type="AlphaFoldDB" id="G8NXW1"/>
<dbReference type="STRING" id="682795.AciX8_0098"/>
<dbReference type="Proteomes" id="UP000007113">
    <property type="component" value="Chromosome"/>
</dbReference>
<dbReference type="EMBL" id="CP003130">
    <property type="protein sequence ID" value="AEU34456.1"/>
    <property type="molecule type" value="Genomic_DNA"/>
</dbReference>
<feature type="compositionally biased region" description="Basic residues" evidence="1">
    <location>
        <begin position="42"/>
        <end position="54"/>
    </location>
</feature>
<evidence type="ECO:0000256" key="1">
    <source>
        <dbReference type="SAM" id="MobiDB-lite"/>
    </source>
</evidence>
<dbReference type="HOGENOM" id="CLU_1068589_0_0_0"/>
<organism evidence="2 3">
    <name type="scientific">Granulicella mallensis (strain ATCC BAA-1857 / DSM 23137 / MP5ACTX8)</name>
    <dbReference type="NCBI Taxonomy" id="682795"/>
    <lineage>
        <taxon>Bacteria</taxon>
        <taxon>Pseudomonadati</taxon>
        <taxon>Acidobacteriota</taxon>
        <taxon>Terriglobia</taxon>
        <taxon>Terriglobales</taxon>
        <taxon>Acidobacteriaceae</taxon>
        <taxon>Granulicella</taxon>
    </lineage>
</organism>
<evidence type="ECO:0000313" key="2">
    <source>
        <dbReference type="EMBL" id="AEU34456.1"/>
    </source>
</evidence>
<accession>G8NXW1</accession>
<keyword evidence="3" id="KW-1185">Reference proteome</keyword>
<protein>
    <submittedName>
        <fullName evidence="2">Uncharacterized protein</fullName>
    </submittedName>
</protein>
<proteinExistence type="predicted"/>
<feature type="region of interest" description="Disordered" evidence="1">
    <location>
        <begin position="38"/>
        <end position="67"/>
    </location>
</feature>
<reference evidence="2 3" key="1">
    <citation type="submission" date="2011-11" db="EMBL/GenBank/DDBJ databases">
        <title>Complete sequence of Granulicella mallensis MP5ACTX8.</title>
        <authorList>
            <consortium name="US DOE Joint Genome Institute"/>
            <person name="Lucas S."/>
            <person name="Copeland A."/>
            <person name="Lapidus A."/>
            <person name="Cheng J.-F."/>
            <person name="Goodwin L."/>
            <person name="Pitluck S."/>
            <person name="Peters L."/>
            <person name="Lu M."/>
            <person name="Detter J.C."/>
            <person name="Han C."/>
            <person name="Tapia R."/>
            <person name="Land M."/>
            <person name="Hauser L."/>
            <person name="Kyrpides N."/>
            <person name="Ivanova N."/>
            <person name="Mikhailova N."/>
            <person name="Pagani I."/>
            <person name="Rawat S."/>
            <person name="Mannisto M."/>
            <person name="Haggblom M."/>
            <person name="Woyke T."/>
        </authorList>
    </citation>
    <scope>NUCLEOTIDE SEQUENCE [LARGE SCALE GENOMIC DNA]</scope>
    <source>
        <strain evidence="3">ATCC BAA-1857 / DSM 23137 / MP5ACTX8</strain>
    </source>
</reference>
<sequence>MGSMPQFLNGREITYGADGRWWWVTEHRPDGPYGYPMYNQPSHHHAGHGHHAQHHLSGSGTRKIDRSGGGWNSPSYLAARPTPGVDDPWQGNDYARQLFQGQGANYFIGADHLVTVMAEVYTAAYTAAFLAPEILEVTAPVVRVVIRPGVSITARLYGRYLATAVGGTVAVLGRYPEYIDDARAMSANVFSMSMRTYNFFDWFGETWTANQAFIDQVVTTGQKIYLATPPLGQEGSIFQEELFYLRGIGVDPFFWQMVKR</sequence>
<name>G8NXW1_GRAMM</name>
<gene>
    <name evidence="2" type="ordered locus">AciX8_0098</name>
</gene>
<evidence type="ECO:0000313" key="3">
    <source>
        <dbReference type="Proteomes" id="UP000007113"/>
    </source>
</evidence>
<dbReference type="KEGG" id="gma:AciX8_0098"/>